<keyword evidence="8" id="KW-1185">Reference proteome</keyword>
<evidence type="ECO:0000256" key="5">
    <source>
        <dbReference type="ARBA" id="ARBA00023004"/>
    </source>
</evidence>
<keyword evidence="3 6" id="KW-0378">Hydrolase</keyword>
<evidence type="ECO:0000256" key="4">
    <source>
        <dbReference type="ARBA" id="ARBA00022917"/>
    </source>
</evidence>
<protein>
    <recommendedName>
        <fullName evidence="6">Peptide deformylase</fullName>
        <shortName evidence="6">PDF</shortName>
        <ecNumber evidence="6">3.5.1.88</ecNumber>
    </recommendedName>
    <alternativeName>
        <fullName evidence="6">Polypeptide deformylase</fullName>
    </alternativeName>
</protein>
<name>A0A7H1MK48_9LACO</name>
<dbReference type="GO" id="GO:0046872">
    <property type="term" value="F:metal ion binding"/>
    <property type="evidence" value="ECO:0007669"/>
    <property type="project" value="UniProtKB-KW"/>
</dbReference>
<reference evidence="7 8" key="1">
    <citation type="submission" date="2019-08" db="EMBL/GenBank/DDBJ databases">
        <authorList>
            <person name="Chang H.C."/>
            <person name="Mun S.Y."/>
        </authorList>
    </citation>
    <scope>NUCLEOTIDE SEQUENCE [LARGE SCALE GENOMIC DNA]</scope>
    <source>
        <strain evidence="7 8">SK</strain>
    </source>
</reference>
<keyword evidence="5 6" id="KW-0408">Iron</keyword>
<dbReference type="PRINTS" id="PR01576">
    <property type="entry name" value="PDEFORMYLASE"/>
</dbReference>
<keyword evidence="2 6" id="KW-0479">Metal-binding</keyword>
<dbReference type="GO" id="GO:0042586">
    <property type="term" value="F:peptide deformylase activity"/>
    <property type="evidence" value="ECO:0007669"/>
    <property type="project" value="UniProtKB-UniRule"/>
</dbReference>
<dbReference type="GO" id="GO:0006412">
    <property type="term" value="P:translation"/>
    <property type="evidence" value="ECO:0007669"/>
    <property type="project" value="UniProtKB-UniRule"/>
</dbReference>
<dbReference type="EC" id="3.5.1.88" evidence="6"/>
<organism evidence="7 8">
    <name type="scientific">Weissella koreensis</name>
    <dbReference type="NCBI Taxonomy" id="165096"/>
    <lineage>
        <taxon>Bacteria</taxon>
        <taxon>Bacillati</taxon>
        <taxon>Bacillota</taxon>
        <taxon>Bacilli</taxon>
        <taxon>Lactobacillales</taxon>
        <taxon>Lactobacillaceae</taxon>
        <taxon>Weissella</taxon>
    </lineage>
</organism>
<feature type="active site" evidence="6">
    <location>
        <position position="174"/>
    </location>
</feature>
<dbReference type="OMA" id="HLYYDHI"/>
<sequence>MYLMKDIVRDPSEVLRQQAGKVEFPLSADDQAAMHNMMEYLVISQDEELNEKYDLRPGVGLAAPQVGISKQFSAILIPEEDEQAWDDEAEDFEDSVEEEEPKYFFKGVIFNPVIIRQSVKQCALTIGEGCLSVDEDRPGYVHRSYRITVRYQDELGESHDLKLEGYPAIVFQHEIDHLKGTLYYDHIKSDEPWHQIDNAKYLG</sequence>
<evidence type="ECO:0000313" key="7">
    <source>
        <dbReference type="EMBL" id="QNT63834.1"/>
    </source>
</evidence>
<dbReference type="PIRSF" id="PIRSF004749">
    <property type="entry name" value="Pep_def"/>
    <property type="match status" value="1"/>
</dbReference>
<dbReference type="HAMAP" id="MF_00163">
    <property type="entry name" value="Pep_deformylase"/>
    <property type="match status" value="1"/>
</dbReference>
<dbReference type="Proteomes" id="UP000516446">
    <property type="component" value="Chromosome"/>
</dbReference>
<dbReference type="EMBL" id="CP043431">
    <property type="protein sequence ID" value="QNT63834.1"/>
    <property type="molecule type" value="Genomic_DNA"/>
</dbReference>
<evidence type="ECO:0000313" key="8">
    <source>
        <dbReference type="Proteomes" id="UP000516446"/>
    </source>
</evidence>
<proteinExistence type="inferred from homology"/>
<evidence type="ECO:0000256" key="3">
    <source>
        <dbReference type="ARBA" id="ARBA00022801"/>
    </source>
</evidence>
<comment type="catalytic activity">
    <reaction evidence="6">
        <text>N-terminal N-formyl-L-methionyl-[peptide] + H2O = N-terminal L-methionyl-[peptide] + formate</text>
        <dbReference type="Rhea" id="RHEA:24420"/>
        <dbReference type="Rhea" id="RHEA-COMP:10639"/>
        <dbReference type="Rhea" id="RHEA-COMP:10640"/>
        <dbReference type="ChEBI" id="CHEBI:15377"/>
        <dbReference type="ChEBI" id="CHEBI:15740"/>
        <dbReference type="ChEBI" id="CHEBI:49298"/>
        <dbReference type="ChEBI" id="CHEBI:64731"/>
        <dbReference type="EC" id="3.5.1.88"/>
    </reaction>
</comment>
<dbReference type="InterPro" id="IPR036821">
    <property type="entry name" value="Peptide_deformylase_sf"/>
</dbReference>
<dbReference type="PANTHER" id="PTHR10458">
    <property type="entry name" value="PEPTIDE DEFORMYLASE"/>
    <property type="match status" value="1"/>
</dbReference>
<dbReference type="FunFam" id="3.90.45.10:FF:000002">
    <property type="entry name" value="Peptide deformylase"/>
    <property type="match status" value="1"/>
</dbReference>
<feature type="binding site" evidence="6">
    <location>
        <position position="177"/>
    </location>
    <ligand>
        <name>Fe cation</name>
        <dbReference type="ChEBI" id="CHEBI:24875"/>
    </ligand>
</feature>
<feature type="binding site" evidence="6">
    <location>
        <position position="130"/>
    </location>
    <ligand>
        <name>Fe cation</name>
        <dbReference type="ChEBI" id="CHEBI:24875"/>
    </ligand>
</feature>
<comment type="similarity">
    <text evidence="1 6">Belongs to the polypeptide deformylase family.</text>
</comment>
<feature type="binding site" evidence="6">
    <location>
        <position position="173"/>
    </location>
    <ligand>
        <name>Fe cation</name>
        <dbReference type="ChEBI" id="CHEBI:24875"/>
    </ligand>
</feature>
<dbReference type="AlphaFoldDB" id="A0A7H1MK48"/>
<dbReference type="Pfam" id="PF01327">
    <property type="entry name" value="Pep_deformylase"/>
    <property type="match status" value="1"/>
</dbReference>
<comment type="function">
    <text evidence="6">Removes the formyl group from the N-terminal Met of newly synthesized proteins. Requires at least a dipeptide for an efficient rate of reaction. N-terminal L-methionine is a prerequisite for activity but the enzyme has broad specificity at other positions.</text>
</comment>
<dbReference type="SUPFAM" id="SSF56420">
    <property type="entry name" value="Peptide deformylase"/>
    <property type="match status" value="1"/>
</dbReference>
<dbReference type="Gene3D" id="3.90.45.10">
    <property type="entry name" value="Peptide deformylase"/>
    <property type="match status" value="1"/>
</dbReference>
<evidence type="ECO:0000256" key="1">
    <source>
        <dbReference type="ARBA" id="ARBA00010759"/>
    </source>
</evidence>
<keyword evidence="4 6" id="KW-0648">Protein biosynthesis</keyword>
<evidence type="ECO:0000256" key="2">
    <source>
        <dbReference type="ARBA" id="ARBA00022723"/>
    </source>
</evidence>
<dbReference type="PANTHER" id="PTHR10458:SF8">
    <property type="entry name" value="PEPTIDE DEFORMYLASE 2"/>
    <property type="match status" value="1"/>
</dbReference>
<dbReference type="InterPro" id="IPR023635">
    <property type="entry name" value="Peptide_deformylase"/>
</dbReference>
<dbReference type="CDD" id="cd00487">
    <property type="entry name" value="Pep_deformylase"/>
    <property type="match status" value="1"/>
</dbReference>
<comment type="cofactor">
    <cofactor evidence="6">
        <name>Fe(2+)</name>
        <dbReference type="ChEBI" id="CHEBI:29033"/>
    </cofactor>
    <text evidence="6">Binds 1 Fe(2+) ion.</text>
</comment>
<dbReference type="RefSeq" id="WP_006845479.1">
    <property type="nucleotide sequence ID" value="NZ_CP026847.1"/>
</dbReference>
<accession>A0A7H1MK48</accession>
<evidence type="ECO:0000256" key="6">
    <source>
        <dbReference type="HAMAP-Rule" id="MF_00163"/>
    </source>
</evidence>
<gene>
    <name evidence="6" type="primary">def</name>
    <name evidence="7" type="ORF">FY536_00470</name>
</gene>